<dbReference type="EMBL" id="JAPEUY010000011">
    <property type="protein sequence ID" value="KAJ4367994.1"/>
    <property type="molecule type" value="Genomic_DNA"/>
</dbReference>
<dbReference type="InterPro" id="IPR029498">
    <property type="entry name" value="HeLo_dom"/>
</dbReference>
<dbReference type="Gene3D" id="1.20.120.1020">
    <property type="entry name" value="Prion-inhibition and propagation, HeLo domain"/>
    <property type="match status" value="1"/>
</dbReference>
<dbReference type="Gene3D" id="1.10.510.10">
    <property type="entry name" value="Transferase(Phosphotransferase) domain 1"/>
    <property type="match status" value="1"/>
</dbReference>
<dbReference type="SUPFAM" id="SSF56112">
    <property type="entry name" value="Protein kinase-like (PK-like)"/>
    <property type="match status" value="1"/>
</dbReference>
<accession>A0A9W9CKN2</accession>
<name>A0A9W9CKN2_9PLEO</name>
<evidence type="ECO:0000313" key="2">
    <source>
        <dbReference type="EMBL" id="KAJ4367994.1"/>
    </source>
</evidence>
<dbReference type="InterPro" id="IPR000719">
    <property type="entry name" value="Prot_kinase_dom"/>
</dbReference>
<dbReference type="Proteomes" id="UP001140560">
    <property type="component" value="Unassembled WGS sequence"/>
</dbReference>
<feature type="domain" description="Protein kinase" evidence="1">
    <location>
        <begin position="248"/>
        <end position="569"/>
    </location>
</feature>
<dbReference type="PANTHER" id="PTHR37542">
    <property type="entry name" value="HELO DOMAIN-CONTAINING PROTEIN-RELATED"/>
    <property type="match status" value="1"/>
</dbReference>
<organism evidence="2 3">
    <name type="scientific">Neocucurbitaria cava</name>
    <dbReference type="NCBI Taxonomy" id="798079"/>
    <lineage>
        <taxon>Eukaryota</taxon>
        <taxon>Fungi</taxon>
        <taxon>Dikarya</taxon>
        <taxon>Ascomycota</taxon>
        <taxon>Pezizomycotina</taxon>
        <taxon>Dothideomycetes</taxon>
        <taxon>Pleosporomycetidae</taxon>
        <taxon>Pleosporales</taxon>
        <taxon>Pleosporineae</taxon>
        <taxon>Cucurbitariaceae</taxon>
        <taxon>Neocucurbitaria</taxon>
    </lineage>
</organism>
<dbReference type="InterPro" id="IPR011009">
    <property type="entry name" value="Kinase-like_dom_sf"/>
</dbReference>
<gene>
    <name evidence="2" type="ORF">N0V83_006349</name>
</gene>
<comment type="caution">
    <text evidence="2">The sequence shown here is derived from an EMBL/GenBank/DDBJ whole genome shotgun (WGS) entry which is preliminary data.</text>
</comment>
<dbReference type="InterPro" id="IPR038305">
    <property type="entry name" value="HeLo_sf"/>
</dbReference>
<keyword evidence="3" id="KW-1185">Reference proteome</keyword>
<sequence>MAQFNMDIGAGTVQTLGFAGQIFTGCLNGFQAFQKAQDLGRDALQLQITLEWTRSRLDMWGTLWGLERQEHLKDIRFRQFGMMALNHLVYINYCLEDFKTMDDIFPTLGDASKYASTPAVSLARLSKSAEVTPDEMDALRYKMEQLQVNAAGKEKVKWALQDGKALRMAETVKAMVEDLYTQFPPPAAETNAIVKNAYAASDSLDTLDDAANSSSSGPELASLCKFKAENIRLHLEKRSDKLQSTDPERRSDVLAETQMHKRADGTQNENRWLGRYREDGVSYSIPVLTEHKTVQGNVMTTSPIDNRIRNVARLLSMESKPAELRTLNCLGVTIGHSVPRTYRFIYELKSKTFFTLADCLRTPTEKNLNGLHRDKWPLEQKFNLAKQIARAVQYFHLAGWLHKGLRSSNIIFCADNEALIDLSEPYIIGFDYSRGEFARYETETVETTDDVEIAANAFRHPDTQGPPTDRSQFERKFDIYSLGMVLLDIGSKRSVPNLKEKFNKMPDRAPWAAEGFRDWLLVDAIDSNVTGLAARMGSKYADVVKTCLRGKFAESHKGDANVAFYLEILRQLQLCRV</sequence>
<dbReference type="OrthoDB" id="1911848at2759"/>
<dbReference type="PROSITE" id="PS50011">
    <property type="entry name" value="PROTEIN_KINASE_DOM"/>
    <property type="match status" value="1"/>
</dbReference>
<protein>
    <recommendedName>
        <fullName evidence="1">Protein kinase domain-containing protein</fullName>
    </recommendedName>
</protein>
<dbReference type="PANTHER" id="PTHR37542:SF1">
    <property type="entry name" value="PRION-INHIBITION AND PROPAGATION HELO DOMAIN-CONTAINING PROTEIN"/>
    <property type="match status" value="1"/>
</dbReference>
<dbReference type="GO" id="GO:0005524">
    <property type="term" value="F:ATP binding"/>
    <property type="evidence" value="ECO:0007669"/>
    <property type="project" value="InterPro"/>
</dbReference>
<dbReference type="GO" id="GO:0004672">
    <property type="term" value="F:protein kinase activity"/>
    <property type="evidence" value="ECO:0007669"/>
    <property type="project" value="InterPro"/>
</dbReference>
<reference evidence="2" key="1">
    <citation type="submission" date="2022-10" db="EMBL/GenBank/DDBJ databases">
        <title>Tapping the CABI collections for fungal endophytes: first genome assemblies for Collariella, Neodidymelliopsis, Ascochyta clinopodiicola, Didymella pomorum, Didymosphaeria variabile, Neocosmospora piperis and Neocucurbitaria cava.</title>
        <authorList>
            <person name="Hill R."/>
        </authorList>
    </citation>
    <scope>NUCLEOTIDE SEQUENCE</scope>
    <source>
        <strain evidence="2">IMI 356814</strain>
    </source>
</reference>
<proteinExistence type="predicted"/>
<evidence type="ECO:0000259" key="1">
    <source>
        <dbReference type="PROSITE" id="PS50011"/>
    </source>
</evidence>
<dbReference type="Pfam" id="PF14479">
    <property type="entry name" value="HeLo"/>
    <property type="match status" value="1"/>
</dbReference>
<evidence type="ECO:0000313" key="3">
    <source>
        <dbReference type="Proteomes" id="UP001140560"/>
    </source>
</evidence>
<dbReference type="AlphaFoldDB" id="A0A9W9CKN2"/>